<keyword evidence="1" id="KW-0433">Leucine-rich repeat</keyword>
<dbReference type="Proteomes" id="UP001153714">
    <property type="component" value="Chromosome 8"/>
</dbReference>
<dbReference type="PROSITE" id="PS51450">
    <property type="entry name" value="LRR"/>
    <property type="match status" value="2"/>
</dbReference>
<evidence type="ECO:0000313" key="5">
    <source>
        <dbReference type="EMBL" id="CAG9795522.1"/>
    </source>
</evidence>
<dbReference type="Gene3D" id="3.80.10.10">
    <property type="entry name" value="Ribonuclease Inhibitor"/>
    <property type="match status" value="2"/>
</dbReference>
<gene>
    <name evidence="5" type="ORF">DIATSA_LOCUS12780</name>
</gene>
<dbReference type="InterPro" id="IPR001611">
    <property type="entry name" value="Leu-rich_rpt"/>
</dbReference>
<reference evidence="5" key="2">
    <citation type="submission" date="2022-10" db="EMBL/GenBank/DDBJ databases">
        <authorList>
            <consortium name="ENA_rothamsted_submissions"/>
            <consortium name="culmorum"/>
            <person name="King R."/>
        </authorList>
    </citation>
    <scope>NUCLEOTIDE SEQUENCE</scope>
</reference>
<keyword evidence="4" id="KW-0472">Membrane</keyword>
<dbReference type="InterPro" id="IPR003591">
    <property type="entry name" value="Leu-rich_rpt_typical-subtyp"/>
</dbReference>
<evidence type="ECO:0000256" key="2">
    <source>
        <dbReference type="ARBA" id="ARBA00022729"/>
    </source>
</evidence>
<feature type="transmembrane region" description="Helical" evidence="4">
    <location>
        <begin position="243"/>
        <end position="265"/>
    </location>
</feature>
<keyword evidence="4" id="KW-1133">Transmembrane helix</keyword>
<dbReference type="EMBL" id="OU893339">
    <property type="protein sequence ID" value="CAG9795522.1"/>
    <property type="molecule type" value="Genomic_DNA"/>
</dbReference>
<keyword evidence="3" id="KW-0677">Repeat</keyword>
<name>A0A9N9REU8_9NEOP</name>
<dbReference type="PANTHER" id="PTHR24366">
    <property type="entry name" value="IG(IMMUNOGLOBULIN) AND LRR(LEUCINE RICH REPEAT) DOMAINS"/>
    <property type="match status" value="1"/>
</dbReference>
<evidence type="ECO:0000256" key="1">
    <source>
        <dbReference type="ARBA" id="ARBA00022614"/>
    </source>
</evidence>
<evidence type="ECO:0000256" key="3">
    <source>
        <dbReference type="ARBA" id="ARBA00022737"/>
    </source>
</evidence>
<evidence type="ECO:0000313" key="6">
    <source>
        <dbReference type="Proteomes" id="UP001153714"/>
    </source>
</evidence>
<keyword evidence="4" id="KW-0812">Transmembrane</keyword>
<dbReference type="Pfam" id="PF13855">
    <property type="entry name" value="LRR_8"/>
    <property type="match status" value="2"/>
</dbReference>
<proteinExistence type="predicted"/>
<dbReference type="OrthoDB" id="1055097at2759"/>
<dbReference type="SMART" id="SM00369">
    <property type="entry name" value="LRR_TYP"/>
    <property type="match status" value="4"/>
</dbReference>
<reference evidence="5" key="1">
    <citation type="submission" date="2021-12" db="EMBL/GenBank/DDBJ databases">
        <authorList>
            <person name="King R."/>
        </authorList>
    </citation>
    <scope>NUCLEOTIDE SEQUENCE</scope>
</reference>
<dbReference type="InterPro" id="IPR032675">
    <property type="entry name" value="LRR_dom_sf"/>
</dbReference>
<dbReference type="PANTHER" id="PTHR24366:SF161">
    <property type="entry name" value="TIR DOMAIN-CONTAINING PROTEIN"/>
    <property type="match status" value="1"/>
</dbReference>
<keyword evidence="6" id="KW-1185">Reference proteome</keyword>
<organism evidence="5 6">
    <name type="scientific">Diatraea saccharalis</name>
    <name type="common">sugarcane borer</name>
    <dbReference type="NCBI Taxonomy" id="40085"/>
    <lineage>
        <taxon>Eukaryota</taxon>
        <taxon>Metazoa</taxon>
        <taxon>Ecdysozoa</taxon>
        <taxon>Arthropoda</taxon>
        <taxon>Hexapoda</taxon>
        <taxon>Insecta</taxon>
        <taxon>Pterygota</taxon>
        <taxon>Neoptera</taxon>
        <taxon>Endopterygota</taxon>
        <taxon>Lepidoptera</taxon>
        <taxon>Glossata</taxon>
        <taxon>Ditrysia</taxon>
        <taxon>Pyraloidea</taxon>
        <taxon>Crambidae</taxon>
        <taxon>Crambinae</taxon>
        <taxon>Diatraea</taxon>
    </lineage>
</organism>
<protein>
    <submittedName>
        <fullName evidence="5">Uncharacterized protein</fullName>
    </submittedName>
</protein>
<accession>A0A9N9REU8</accession>
<keyword evidence="2" id="KW-0732">Signal</keyword>
<sequence>MSNNNIKIFNNEKTNNLTYLTNLVLNVNKISEIKLSYFENLINVELNNNNISYINSTTFENLRSLEYIDLSINEISEIPPGTFQHLTSLTFLNLSSNFITNLRYGSFRGLTNIKILDLSMNKITSLDVTVFHECIGLEKLVIDYNMIKNINVDGLMDTARNLSSLSLGGNPIACEEIVRGVQLNEKRKIQITSINQHIYEDNVHGIKCGNTNYYSSSTEMTLIKSVDKNMFPAGVGNSTTTILLTWCAVTTILVLFAMFGYFYYIKRHMSIPMRRDYFRNNSLNISSIDNHTDLLS</sequence>
<dbReference type="SUPFAM" id="SSF52058">
    <property type="entry name" value="L domain-like"/>
    <property type="match status" value="1"/>
</dbReference>
<dbReference type="AlphaFoldDB" id="A0A9N9REU8"/>
<evidence type="ECO:0000256" key="4">
    <source>
        <dbReference type="SAM" id="Phobius"/>
    </source>
</evidence>